<dbReference type="GO" id="GO:0005524">
    <property type="term" value="F:ATP binding"/>
    <property type="evidence" value="ECO:0007669"/>
    <property type="project" value="UniProtKB-KW"/>
</dbReference>
<evidence type="ECO:0000256" key="5">
    <source>
        <dbReference type="ARBA" id="ARBA00022840"/>
    </source>
</evidence>
<accession>T1GU59</accession>
<comment type="subcellular location">
    <subcellularLocation>
        <location evidence="1">Cytoplasm</location>
    </subcellularLocation>
</comment>
<dbReference type="EMBL" id="CAQQ02185108">
    <property type="status" value="NOT_ANNOTATED_CDS"/>
    <property type="molecule type" value="Genomic_DNA"/>
</dbReference>
<evidence type="ECO:0008006" key="8">
    <source>
        <dbReference type="Google" id="ProtNLM"/>
    </source>
</evidence>
<organism evidence="6 7">
    <name type="scientific">Megaselia scalaris</name>
    <name type="common">Humpbacked fly</name>
    <name type="synonym">Phora scalaris</name>
    <dbReference type="NCBI Taxonomy" id="36166"/>
    <lineage>
        <taxon>Eukaryota</taxon>
        <taxon>Metazoa</taxon>
        <taxon>Ecdysozoa</taxon>
        <taxon>Arthropoda</taxon>
        <taxon>Hexapoda</taxon>
        <taxon>Insecta</taxon>
        <taxon>Pterygota</taxon>
        <taxon>Neoptera</taxon>
        <taxon>Endopterygota</taxon>
        <taxon>Diptera</taxon>
        <taxon>Brachycera</taxon>
        <taxon>Muscomorpha</taxon>
        <taxon>Platypezoidea</taxon>
        <taxon>Phoridae</taxon>
        <taxon>Megaseliini</taxon>
        <taxon>Megaselia</taxon>
    </lineage>
</organism>
<reference evidence="7" key="1">
    <citation type="submission" date="2013-02" db="EMBL/GenBank/DDBJ databases">
        <authorList>
            <person name="Hughes D."/>
        </authorList>
    </citation>
    <scope>NUCLEOTIDE SEQUENCE</scope>
    <source>
        <strain>Durham</strain>
        <strain evidence="7">NC isolate 2 -- Noor lab</strain>
    </source>
</reference>
<dbReference type="EnsemblMetazoa" id="MESCA007267-RA">
    <property type="protein sequence ID" value="MESCA007267-PA"/>
    <property type="gene ID" value="MESCA007267"/>
</dbReference>
<dbReference type="GO" id="GO:0060271">
    <property type="term" value="P:cilium assembly"/>
    <property type="evidence" value="ECO:0007669"/>
    <property type="project" value="TreeGrafter"/>
</dbReference>
<evidence type="ECO:0000313" key="6">
    <source>
        <dbReference type="EnsemblMetazoa" id="MESCA007267-PA"/>
    </source>
</evidence>
<keyword evidence="2" id="KW-0963">Cytoplasm</keyword>
<dbReference type="PROSITE" id="PS51221">
    <property type="entry name" value="TTL"/>
    <property type="match status" value="1"/>
</dbReference>
<dbReference type="EMBL" id="CAQQ02185107">
    <property type="status" value="NOT_ANNOTATED_CDS"/>
    <property type="molecule type" value="Genomic_DNA"/>
</dbReference>
<sequence length="730" mass="84774">MSYINSKKSDNRNAPFQNDQIDKMVKAIQSRPYQNPSVKHHNIHIVFPTPPGYTPKGTLSTNTIKSTTNTVNQIPDIKSVNVLRHPSKEFISTSEQKLFNIDLYREYRKIAHDANTNRKIFMVYGAYRTIRNGLLRRGWIEKLAPGTYRNLRAMSQHALLLKAKKGNDYEKVCLSKMIEHFPAYFIWQMKFNRDEYLNAFPYRNRIRRGRDFDFSTKLGFIGCAESIQWCTQDGKSELKCPRFHRLNLEEQANFLEDFRLTECFSIVPSLIIKFAIDRVNDFVKHSKHRDVDEPYYEKSDEQWDHFVTNSRNIIRKNEKFKCDKTDYEAYKPQIRKALEDAKEHWPSLQMDGYNNLWILKPGFSCRGRGIVIMRNYENIVSHANKNPKSKYMVQKYIERPLLVYKTKFDIRQYMLLTITDNINIWMYKDCYLRFSSQEFTLDSFMNSIHLTNNSIQKYCKNGKRSTNLPAHNMWSLSDFRAYLNNIGHGNVWPSIYEGMKKSCVAIVQASLVDTEIYHHSFEIYGCDFMLNENSNLNSSPDLSPSTVVTRRICPAALEDLLKVVVDLPRNPKSNTGNFEKIFSTPIANVSSYIPGLLVNGMPMRIHQEILPTKPKLKKRQALLKGKFGKKKRNKKVTEQGVLLNTEAAKEKSVEKLNKLVSEFIPNTPTPRSESKSKEFLNSKIKEALALHFTSKSGKESAVLQNNDKIVDEFVNVLQRTSQKGSSEKAN</sequence>
<dbReference type="GO" id="GO:0015630">
    <property type="term" value="C:microtubule cytoskeleton"/>
    <property type="evidence" value="ECO:0007669"/>
    <property type="project" value="TreeGrafter"/>
</dbReference>
<keyword evidence="4" id="KW-0547">Nucleotide-binding</keyword>
<evidence type="ECO:0000256" key="4">
    <source>
        <dbReference type="ARBA" id="ARBA00022741"/>
    </source>
</evidence>
<dbReference type="InterPro" id="IPR051437">
    <property type="entry name" value="TTLL_monoglycylase"/>
</dbReference>
<reference evidence="6" key="2">
    <citation type="submission" date="2015-06" db="UniProtKB">
        <authorList>
            <consortium name="EnsemblMetazoa"/>
        </authorList>
    </citation>
    <scope>IDENTIFICATION</scope>
</reference>
<evidence type="ECO:0000256" key="3">
    <source>
        <dbReference type="ARBA" id="ARBA00022598"/>
    </source>
</evidence>
<dbReference type="PANTHER" id="PTHR45870:SF2">
    <property type="entry name" value="TUBULIN MONOGLYCYLASE TTLL3"/>
    <property type="match status" value="1"/>
</dbReference>
<dbReference type="Pfam" id="PF03133">
    <property type="entry name" value="TTL"/>
    <property type="match status" value="1"/>
</dbReference>
<evidence type="ECO:0000256" key="2">
    <source>
        <dbReference type="ARBA" id="ARBA00022490"/>
    </source>
</evidence>
<keyword evidence="3" id="KW-0436">Ligase</keyword>
<dbReference type="GO" id="GO:0003341">
    <property type="term" value="P:cilium movement"/>
    <property type="evidence" value="ECO:0007669"/>
    <property type="project" value="TreeGrafter"/>
</dbReference>
<keyword evidence="7" id="KW-1185">Reference proteome</keyword>
<protein>
    <recommendedName>
        <fullName evidence="8">Tubulin--tyrosine ligase-like protein 9</fullName>
    </recommendedName>
</protein>
<dbReference type="Proteomes" id="UP000015102">
    <property type="component" value="Unassembled WGS sequence"/>
</dbReference>
<dbReference type="SUPFAM" id="SSF56059">
    <property type="entry name" value="Glutathione synthetase ATP-binding domain-like"/>
    <property type="match status" value="1"/>
</dbReference>
<dbReference type="GO" id="GO:0070736">
    <property type="term" value="F:protein-glycine ligase activity, initiating"/>
    <property type="evidence" value="ECO:0007669"/>
    <property type="project" value="TreeGrafter"/>
</dbReference>
<dbReference type="STRING" id="36166.T1GU59"/>
<name>T1GU59_MEGSC</name>
<dbReference type="GO" id="GO:0005930">
    <property type="term" value="C:axoneme"/>
    <property type="evidence" value="ECO:0007669"/>
    <property type="project" value="TreeGrafter"/>
</dbReference>
<dbReference type="AlphaFoldDB" id="T1GU59"/>
<keyword evidence="5" id="KW-0067">ATP-binding</keyword>
<dbReference type="OMA" id="AEQERWY"/>
<dbReference type="Gene3D" id="3.30.470.20">
    <property type="entry name" value="ATP-grasp fold, B domain"/>
    <property type="match status" value="1"/>
</dbReference>
<dbReference type="InterPro" id="IPR004344">
    <property type="entry name" value="TTL/TTLL_fam"/>
</dbReference>
<evidence type="ECO:0000256" key="1">
    <source>
        <dbReference type="ARBA" id="ARBA00004496"/>
    </source>
</evidence>
<proteinExistence type="predicted"/>
<dbReference type="PANTHER" id="PTHR45870">
    <property type="entry name" value="TUBULIN MONOGLYCYLASE TTLL3"/>
    <property type="match status" value="1"/>
</dbReference>
<evidence type="ECO:0000313" key="7">
    <source>
        <dbReference type="Proteomes" id="UP000015102"/>
    </source>
</evidence>
<dbReference type="HOGENOM" id="CLU_010131_5_0_1"/>